<keyword evidence="2" id="KW-1185">Reference proteome</keyword>
<protein>
    <submittedName>
        <fullName evidence="1">Uncharacterized protein</fullName>
    </submittedName>
</protein>
<name>A0A7R9MNB1_9ACAR</name>
<reference evidence="1" key="1">
    <citation type="submission" date="2020-11" db="EMBL/GenBank/DDBJ databases">
        <authorList>
            <person name="Tran Van P."/>
        </authorList>
    </citation>
    <scope>NUCLEOTIDE SEQUENCE</scope>
</reference>
<gene>
    <name evidence="1" type="ORF">ONB1V03_LOCUS19586</name>
</gene>
<organism evidence="1">
    <name type="scientific">Oppiella nova</name>
    <dbReference type="NCBI Taxonomy" id="334625"/>
    <lineage>
        <taxon>Eukaryota</taxon>
        <taxon>Metazoa</taxon>
        <taxon>Ecdysozoa</taxon>
        <taxon>Arthropoda</taxon>
        <taxon>Chelicerata</taxon>
        <taxon>Arachnida</taxon>
        <taxon>Acari</taxon>
        <taxon>Acariformes</taxon>
        <taxon>Sarcoptiformes</taxon>
        <taxon>Oribatida</taxon>
        <taxon>Brachypylina</taxon>
        <taxon>Oppioidea</taxon>
        <taxon>Oppiidae</taxon>
        <taxon>Oppiella</taxon>
    </lineage>
</organism>
<dbReference type="AlphaFoldDB" id="A0A7R9MNB1"/>
<accession>A0A7R9MNB1</accession>
<sequence length="29" mass="3344">MIPIRRLLSPLTQSRPQVMTVLLMVCISF</sequence>
<proteinExistence type="predicted"/>
<evidence type="ECO:0000313" key="1">
    <source>
        <dbReference type="EMBL" id="CAD7663026.1"/>
    </source>
</evidence>
<dbReference type="EMBL" id="OC945255">
    <property type="protein sequence ID" value="CAD7663026.1"/>
    <property type="molecule type" value="Genomic_DNA"/>
</dbReference>
<evidence type="ECO:0000313" key="2">
    <source>
        <dbReference type="Proteomes" id="UP000728032"/>
    </source>
</evidence>
<dbReference type="Proteomes" id="UP000728032">
    <property type="component" value="Unassembled WGS sequence"/>
</dbReference>
<dbReference type="EMBL" id="CAJPVJ010030430">
    <property type="protein sequence ID" value="CAG2180163.1"/>
    <property type="molecule type" value="Genomic_DNA"/>
</dbReference>